<proteinExistence type="predicted"/>
<dbReference type="Proteomes" id="UP001054945">
    <property type="component" value="Unassembled WGS sequence"/>
</dbReference>
<reference evidence="1 2" key="1">
    <citation type="submission" date="2021-06" db="EMBL/GenBank/DDBJ databases">
        <title>Caerostris extrusa draft genome.</title>
        <authorList>
            <person name="Kono N."/>
            <person name="Arakawa K."/>
        </authorList>
    </citation>
    <scope>NUCLEOTIDE SEQUENCE [LARGE SCALE GENOMIC DNA]</scope>
</reference>
<sequence length="101" mass="11840">MGNYINYNIYRSITFLQYLSQSTICNIYRYISITRDENPSTRHPLKPQNVHPWGHPERYPVLSQSCGTAHVPHVGPLPSIQKSFGFHQTIKQWTRHLVLYT</sequence>
<dbReference type="EMBL" id="BPLR01008689">
    <property type="protein sequence ID" value="GIY26485.1"/>
    <property type="molecule type" value="Genomic_DNA"/>
</dbReference>
<comment type="caution">
    <text evidence="1">The sequence shown here is derived from an EMBL/GenBank/DDBJ whole genome shotgun (WGS) entry which is preliminary data.</text>
</comment>
<keyword evidence="2" id="KW-1185">Reference proteome</keyword>
<evidence type="ECO:0000313" key="1">
    <source>
        <dbReference type="EMBL" id="GIY26485.1"/>
    </source>
</evidence>
<name>A0AAV4RYH0_CAEEX</name>
<protein>
    <submittedName>
        <fullName evidence="1">Uncharacterized protein</fullName>
    </submittedName>
</protein>
<dbReference type="AlphaFoldDB" id="A0AAV4RYH0"/>
<gene>
    <name evidence="1" type="ORF">CEXT_678781</name>
</gene>
<evidence type="ECO:0000313" key="2">
    <source>
        <dbReference type="Proteomes" id="UP001054945"/>
    </source>
</evidence>
<organism evidence="1 2">
    <name type="scientific">Caerostris extrusa</name>
    <name type="common">Bark spider</name>
    <name type="synonym">Caerostris bankana</name>
    <dbReference type="NCBI Taxonomy" id="172846"/>
    <lineage>
        <taxon>Eukaryota</taxon>
        <taxon>Metazoa</taxon>
        <taxon>Ecdysozoa</taxon>
        <taxon>Arthropoda</taxon>
        <taxon>Chelicerata</taxon>
        <taxon>Arachnida</taxon>
        <taxon>Araneae</taxon>
        <taxon>Araneomorphae</taxon>
        <taxon>Entelegynae</taxon>
        <taxon>Araneoidea</taxon>
        <taxon>Araneidae</taxon>
        <taxon>Caerostris</taxon>
    </lineage>
</organism>
<accession>A0AAV4RYH0</accession>